<name>A0AAW8F3N1_9MICO</name>
<dbReference type="PROSITE" id="PS50932">
    <property type="entry name" value="HTH_LACI_2"/>
    <property type="match status" value="1"/>
</dbReference>
<reference evidence="6 7" key="1">
    <citation type="submission" date="2023-07" db="EMBL/GenBank/DDBJ databases">
        <title>Comparative genomics of wheat-associated soil bacteria to identify genetic determinants of phenazine resistance.</title>
        <authorList>
            <person name="Mouncey N."/>
        </authorList>
    </citation>
    <scope>NUCLEOTIDE SEQUENCE [LARGE SCALE GENOMIC DNA]</scope>
    <source>
        <strain evidence="6 7">W4I9-1</strain>
    </source>
</reference>
<dbReference type="GO" id="GO:0000976">
    <property type="term" value="F:transcription cis-regulatory region binding"/>
    <property type="evidence" value="ECO:0007669"/>
    <property type="project" value="TreeGrafter"/>
</dbReference>
<evidence type="ECO:0000259" key="5">
    <source>
        <dbReference type="PROSITE" id="PS50932"/>
    </source>
</evidence>
<evidence type="ECO:0000256" key="2">
    <source>
        <dbReference type="ARBA" id="ARBA00023015"/>
    </source>
</evidence>
<evidence type="ECO:0000256" key="1">
    <source>
        <dbReference type="ARBA" id="ARBA00022491"/>
    </source>
</evidence>
<protein>
    <submittedName>
        <fullName evidence="6">DNA-binding LacI/PurR family transcriptional regulator</fullName>
    </submittedName>
</protein>
<dbReference type="Gene3D" id="3.40.50.2300">
    <property type="match status" value="2"/>
</dbReference>
<organism evidence="6 7">
    <name type="scientific">Microbacterium natoriense</name>
    <dbReference type="NCBI Taxonomy" id="284570"/>
    <lineage>
        <taxon>Bacteria</taxon>
        <taxon>Bacillati</taxon>
        <taxon>Actinomycetota</taxon>
        <taxon>Actinomycetes</taxon>
        <taxon>Micrococcales</taxon>
        <taxon>Microbacteriaceae</taxon>
        <taxon>Microbacterium</taxon>
    </lineage>
</organism>
<comment type="caution">
    <text evidence="6">The sequence shown here is derived from an EMBL/GenBank/DDBJ whole genome shotgun (WGS) entry which is preliminary data.</text>
</comment>
<dbReference type="PANTHER" id="PTHR30146:SF148">
    <property type="entry name" value="HTH-TYPE TRANSCRIPTIONAL REPRESSOR PURR-RELATED"/>
    <property type="match status" value="1"/>
</dbReference>
<gene>
    <name evidence="6" type="ORF">QFZ53_003790</name>
</gene>
<dbReference type="SMART" id="SM00354">
    <property type="entry name" value="HTH_LACI"/>
    <property type="match status" value="1"/>
</dbReference>
<keyword evidence="2" id="KW-0805">Transcription regulation</keyword>
<evidence type="ECO:0000256" key="4">
    <source>
        <dbReference type="ARBA" id="ARBA00023163"/>
    </source>
</evidence>
<keyword evidence="7" id="KW-1185">Reference proteome</keyword>
<evidence type="ECO:0000313" key="7">
    <source>
        <dbReference type="Proteomes" id="UP001244427"/>
    </source>
</evidence>
<dbReference type="InterPro" id="IPR000843">
    <property type="entry name" value="HTH_LacI"/>
</dbReference>
<dbReference type="PANTHER" id="PTHR30146">
    <property type="entry name" value="LACI-RELATED TRANSCRIPTIONAL REPRESSOR"/>
    <property type="match status" value="1"/>
</dbReference>
<accession>A0AAW8F3N1</accession>
<evidence type="ECO:0000313" key="6">
    <source>
        <dbReference type="EMBL" id="MDQ0649594.1"/>
    </source>
</evidence>
<dbReference type="InterPro" id="IPR028082">
    <property type="entry name" value="Peripla_BP_I"/>
</dbReference>
<keyword evidence="1" id="KW-0678">Repressor</keyword>
<dbReference type="SUPFAM" id="SSF53822">
    <property type="entry name" value="Periplasmic binding protein-like I"/>
    <property type="match status" value="1"/>
</dbReference>
<dbReference type="Gene3D" id="1.10.260.40">
    <property type="entry name" value="lambda repressor-like DNA-binding domains"/>
    <property type="match status" value="1"/>
</dbReference>
<evidence type="ECO:0000256" key="3">
    <source>
        <dbReference type="ARBA" id="ARBA00023125"/>
    </source>
</evidence>
<dbReference type="InterPro" id="IPR010982">
    <property type="entry name" value="Lambda_DNA-bd_dom_sf"/>
</dbReference>
<sequence>MQKRPTSRDVARLAGVSQSTVSFVYTGRDGVAPATRERVLQAASELNYRPNLAARAMRTQRTGRLAVVFPVSAPNPLSMLRGATLAAEKAGYVLEILSLPDNRDERAERVEELIDGGQYEGFLSFTPLPQRILNLSREAGPVVLWASAFDDEMHATGVFTEAQPIVVMMERLVELGHRRFLHITGPLDFPSAVARRDAYLATVERLGLDSIAVIEGDWTSEVGLEVVRSLPEKTAPFALIAPNDSVAIGAMRAARLRGWSMPGDMSVTGWDDIGTSAFLVPSLTSVVQDRALVGEHSMRRLIAAVRGEEEPEKPGEVHRVVWRESIGAPSA</sequence>
<dbReference type="InterPro" id="IPR046335">
    <property type="entry name" value="LacI/GalR-like_sensor"/>
</dbReference>
<dbReference type="AlphaFoldDB" id="A0AAW8F3N1"/>
<dbReference type="SUPFAM" id="SSF47413">
    <property type="entry name" value="lambda repressor-like DNA-binding domains"/>
    <property type="match status" value="1"/>
</dbReference>
<dbReference type="RefSeq" id="WP_307299044.1">
    <property type="nucleotide sequence ID" value="NZ_JAUSXV010000001.1"/>
</dbReference>
<dbReference type="Pfam" id="PF00356">
    <property type="entry name" value="LacI"/>
    <property type="match status" value="1"/>
</dbReference>
<dbReference type="CDD" id="cd01392">
    <property type="entry name" value="HTH_LacI"/>
    <property type="match status" value="1"/>
</dbReference>
<proteinExistence type="predicted"/>
<feature type="domain" description="HTH lacI-type" evidence="5">
    <location>
        <begin position="5"/>
        <end position="59"/>
    </location>
</feature>
<keyword evidence="3 6" id="KW-0238">DNA-binding</keyword>
<dbReference type="GO" id="GO:0003700">
    <property type="term" value="F:DNA-binding transcription factor activity"/>
    <property type="evidence" value="ECO:0007669"/>
    <property type="project" value="TreeGrafter"/>
</dbReference>
<dbReference type="Proteomes" id="UP001244427">
    <property type="component" value="Unassembled WGS sequence"/>
</dbReference>
<dbReference type="EMBL" id="JAUSXV010000001">
    <property type="protein sequence ID" value="MDQ0649594.1"/>
    <property type="molecule type" value="Genomic_DNA"/>
</dbReference>
<keyword evidence="4" id="KW-0804">Transcription</keyword>
<dbReference type="Pfam" id="PF13377">
    <property type="entry name" value="Peripla_BP_3"/>
    <property type="match status" value="1"/>
</dbReference>